<evidence type="ECO:0000259" key="3">
    <source>
        <dbReference type="PROSITE" id="PS50893"/>
    </source>
</evidence>
<sequence length="268" mass="29402">MGLIRHPNIVAPVVPTSFLKHARDMSEETMVLRARGLHISLGRGRHRQRILRDLNFEIPAGRITGLLGPSGSGKTTLMRAIVGVQRFEGELKVLGHTAGATILRGHIGYVTQSAAVYPDLSIRRNLEYFHAIAGTGRDPAEIMAELEIGELADHRVADLSGGQRSRASLGCALVGEPKLLVMDEPTVGLDPLTRIALWEQFHKLSRQGTSLILSSHVLDEAARCDHLLLLREGHIIWRGSPTQLLEETETSNFDEAFLVIISRKGEPA</sequence>
<dbReference type="InterPro" id="IPR017871">
    <property type="entry name" value="ABC_transporter-like_CS"/>
</dbReference>
<keyword evidence="1" id="KW-0547">Nucleotide-binding</keyword>
<dbReference type="EMBL" id="CP046455">
    <property type="protein sequence ID" value="QGU07348.1"/>
    <property type="molecule type" value="Genomic_DNA"/>
</dbReference>
<evidence type="ECO:0000313" key="4">
    <source>
        <dbReference type="EMBL" id="QGU07348.1"/>
    </source>
</evidence>
<evidence type="ECO:0000313" key="5">
    <source>
        <dbReference type="Proteomes" id="UP000424462"/>
    </source>
</evidence>
<dbReference type="InterPro" id="IPR027417">
    <property type="entry name" value="P-loop_NTPase"/>
</dbReference>
<accession>A0A6B8WLS4</accession>
<evidence type="ECO:0000256" key="2">
    <source>
        <dbReference type="ARBA" id="ARBA00022840"/>
    </source>
</evidence>
<dbReference type="InterPro" id="IPR003593">
    <property type="entry name" value="AAA+_ATPase"/>
</dbReference>
<dbReference type="PANTHER" id="PTHR43038:SF3">
    <property type="entry name" value="ABC TRANSPORTER G FAMILY MEMBER 20 ISOFORM X1"/>
    <property type="match status" value="1"/>
</dbReference>
<protein>
    <submittedName>
        <fullName evidence="4">Putative ABC transporter ATP-binding protein YbhF</fullName>
    </submittedName>
</protein>
<dbReference type="GO" id="GO:0005524">
    <property type="term" value="F:ATP binding"/>
    <property type="evidence" value="ECO:0007669"/>
    <property type="project" value="UniProtKB-KW"/>
</dbReference>
<dbReference type="CDD" id="cd03230">
    <property type="entry name" value="ABC_DR_subfamily_A"/>
    <property type="match status" value="1"/>
</dbReference>
<proteinExistence type="predicted"/>
<dbReference type="SMART" id="SM00382">
    <property type="entry name" value="AAA"/>
    <property type="match status" value="1"/>
</dbReference>
<dbReference type="PROSITE" id="PS00211">
    <property type="entry name" value="ABC_TRANSPORTER_1"/>
    <property type="match status" value="1"/>
</dbReference>
<dbReference type="SUPFAM" id="SSF52540">
    <property type="entry name" value="P-loop containing nucleoside triphosphate hydrolases"/>
    <property type="match status" value="1"/>
</dbReference>
<dbReference type="GO" id="GO:0016887">
    <property type="term" value="F:ATP hydrolysis activity"/>
    <property type="evidence" value="ECO:0007669"/>
    <property type="project" value="InterPro"/>
</dbReference>
<name>A0A6B8WLS4_9CORY</name>
<gene>
    <name evidence="4" type="primary">ybhF2</name>
    <name evidence="4" type="ORF">COCCU_07070</name>
</gene>
<dbReference type="PANTHER" id="PTHR43038">
    <property type="entry name" value="ATP-BINDING CASSETTE, SUB-FAMILY H, MEMBER 1"/>
    <property type="match status" value="1"/>
</dbReference>
<dbReference type="PROSITE" id="PS50893">
    <property type="entry name" value="ABC_TRANSPORTER_2"/>
    <property type="match status" value="1"/>
</dbReference>
<keyword evidence="2 4" id="KW-0067">ATP-binding</keyword>
<evidence type="ECO:0000256" key="1">
    <source>
        <dbReference type="ARBA" id="ARBA00022741"/>
    </source>
</evidence>
<dbReference type="AlphaFoldDB" id="A0A6B8WLS4"/>
<dbReference type="Gene3D" id="3.40.50.300">
    <property type="entry name" value="P-loop containing nucleotide triphosphate hydrolases"/>
    <property type="match status" value="1"/>
</dbReference>
<organism evidence="4 5">
    <name type="scientific">Corynebacterium occultum</name>
    <dbReference type="NCBI Taxonomy" id="2675219"/>
    <lineage>
        <taxon>Bacteria</taxon>
        <taxon>Bacillati</taxon>
        <taxon>Actinomycetota</taxon>
        <taxon>Actinomycetes</taxon>
        <taxon>Mycobacteriales</taxon>
        <taxon>Corynebacteriaceae</taxon>
        <taxon>Corynebacterium</taxon>
    </lineage>
</organism>
<dbReference type="Pfam" id="PF00005">
    <property type="entry name" value="ABC_tran"/>
    <property type="match status" value="1"/>
</dbReference>
<dbReference type="KEGG" id="cok:COCCU_07070"/>
<dbReference type="InterPro" id="IPR003439">
    <property type="entry name" value="ABC_transporter-like_ATP-bd"/>
</dbReference>
<dbReference type="Proteomes" id="UP000424462">
    <property type="component" value="Chromosome"/>
</dbReference>
<feature type="domain" description="ABC transporter" evidence="3">
    <location>
        <begin position="32"/>
        <end position="257"/>
    </location>
</feature>
<keyword evidence="5" id="KW-1185">Reference proteome</keyword>
<reference evidence="4 5" key="1">
    <citation type="submission" date="2019-11" db="EMBL/GenBank/DDBJ databases">
        <title>Complete genome sequence of Corynebacterium kalinowskii 1959, a novel Corynebacterium species isolated from soil of a small paddock in Vilsendorf, Germany.</title>
        <authorList>
            <person name="Schaffert L."/>
            <person name="Ruwe M."/>
            <person name="Milse J."/>
            <person name="Hanuschka K."/>
            <person name="Ortseifen V."/>
            <person name="Droste J."/>
            <person name="Brandt D."/>
            <person name="Schlueter L."/>
            <person name="Kutter Y."/>
            <person name="Vinke S."/>
            <person name="Viehoefer P."/>
            <person name="Jacob L."/>
            <person name="Luebke N.-C."/>
            <person name="Schulte-Berndt E."/>
            <person name="Hain C."/>
            <person name="Linder M."/>
            <person name="Schmidt P."/>
            <person name="Wollenschlaeger L."/>
            <person name="Luttermann T."/>
            <person name="Thieme E."/>
            <person name="Hassa J."/>
            <person name="Haak M."/>
            <person name="Wittchen M."/>
            <person name="Mentz A."/>
            <person name="Persicke M."/>
            <person name="Busche T."/>
            <person name="Ruckert C."/>
        </authorList>
    </citation>
    <scope>NUCLEOTIDE SEQUENCE [LARGE SCALE GENOMIC DNA]</scope>
    <source>
        <strain evidence="4 5">2039</strain>
    </source>
</reference>